<dbReference type="AlphaFoldDB" id="A0A7G9WC97"/>
<comment type="similarity">
    <text evidence="1">Belongs to the UPF0749 family.</text>
</comment>
<evidence type="ECO:0000313" key="3">
    <source>
        <dbReference type="EMBL" id="QNO16309.1"/>
    </source>
</evidence>
<dbReference type="Proteomes" id="UP000516160">
    <property type="component" value="Chromosome"/>
</dbReference>
<dbReference type="PANTHER" id="PTHR37313">
    <property type="entry name" value="UPF0749 PROTEIN RV1825"/>
    <property type="match status" value="1"/>
</dbReference>
<keyword evidence="2" id="KW-0175">Coiled coil</keyword>
<protein>
    <submittedName>
        <fullName evidence="3">DUF881 domain-containing protein</fullName>
    </submittedName>
</protein>
<evidence type="ECO:0000313" key="4">
    <source>
        <dbReference type="Proteomes" id="UP000516160"/>
    </source>
</evidence>
<dbReference type="RefSeq" id="WP_213166701.1">
    <property type="nucleotide sequence ID" value="NZ_CP058559.1"/>
</dbReference>
<reference evidence="3 4" key="1">
    <citation type="submission" date="2020-07" db="EMBL/GenBank/DDBJ databases">
        <title>Alkalicella. sp. LB2 genome.</title>
        <authorList>
            <person name="Postec A."/>
            <person name="Quemeneur M."/>
        </authorList>
    </citation>
    <scope>NUCLEOTIDE SEQUENCE [LARGE SCALE GENOMIC DNA]</scope>
    <source>
        <strain evidence="3 4">LB2</strain>
    </source>
</reference>
<feature type="coiled-coil region" evidence="2">
    <location>
        <begin position="47"/>
        <end position="74"/>
    </location>
</feature>
<sequence length="240" mass="26643">MNRKQSSTLALTLICLILGFMMAINFRTQQDVELTTGVRDTELRSKVIELVNKNENLETHISELERLLNEYRTKSVSGESTAEILTQELDQIRHLAGLTDVKGQGVVVTINDATSESNQYEDPNLFIVHDEDLLNVVNVLKAAGAEAISVNGLRIVAQSEISCAGPVILVNQTRLAPPYVVSAIGDMRNLESSLNMRGGIVEKLRFWGIEIEVDVLEDVFVPSYKGKIDFKFLQPVKEGE</sequence>
<dbReference type="KEGG" id="acae:HYG86_16785"/>
<evidence type="ECO:0000256" key="2">
    <source>
        <dbReference type="SAM" id="Coils"/>
    </source>
</evidence>
<dbReference type="EMBL" id="CP058559">
    <property type="protein sequence ID" value="QNO16309.1"/>
    <property type="molecule type" value="Genomic_DNA"/>
</dbReference>
<organism evidence="3 4">
    <name type="scientific">Alkalicella caledoniensis</name>
    <dbReference type="NCBI Taxonomy" id="2731377"/>
    <lineage>
        <taxon>Bacteria</taxon>
        <taxon>Bacillati</taxon>
        <taxon>Bacillota</taxon>
        <taxon>Clostridia</taxon>
        <taxon>Eubacteriales</taxon>
        <taxon>Proteinivoracaceae</taxon>
        <taxon>Alkalicella</taxon>
    </lineage>
</organism>
<gene>
    <name evidence="3" type="ORF">HYG86_16785</name>
</gene>
<dbReference type="InterPro" id="IPR010273">
    <property type="entry name" value="DUF881"/>
</dbReference>
<proteinExistence type="inferred from homology"/>
<keyword evidence="4" id="KW-1185">Reference proteome</keyword>
<dbReference type="Gene3D" id="3.30.70.1880">
    <property type="entry name" value="Protein of unknown function DUF881"/>
    <property type="match status" value="1"/>
</dbReference>
<dbReference type="PANTHER" id="PTHR37313:SF2">
    <property type="entry name" value="UPF0749 PROTEIN YLXX"/>
    <property type="match status" value="1"/>
</dbReference>
<accession>A0A7G9WC97</accession>
<name>A0A7G9WC97_ALKCA</name>
<evidence type="ECO:0000256" key="1">
    <source>
        <dbReference type="ARBA" id="ARBA00009108"/>
    </source>
</evidence>
<dbReference type="Pfam" id="PF05949">
    <property type="entry name" value="DUF881"/>
    <property type="match status" value="1"/>
</dbReference>